<keyword evidence="10" id="KW-1185">Reference proteome</keyword>
<comment type="caution">
    <text evidence="9">The sequence shown here is derived from an EMBL/GenBank/DDBJ whole genome shotgun (WGS) entry which is preliminary data.</text>
</comment>
<feature type="transmembrane region" description="Helical" evidence="7">
    <location>
        <begin position="378"/>
        <end position="398"/>
    </location>
</feature>
<feature type="transmembrane region" description="Helical" evidence="7">
    <location>
        <begin position="140"/>
        <end position="158"/>
    </location>
</feature>
<feature type="domain" description="Major facilitator superfamily (MFS) profile" evidence="8">
    <location>
        <begin position="12"/>
        <end position="405"/>
    </location>
</feature>
<dbReference type="Gene3D" id="1.20.1250.20">
    <property type="entry name" value="MFS general substrate transporter like domains"/>
    <property type="match status" value="2"/>
</dbReference>
<dbReference type="Pfam" id="PF00083">
    <property type="entry name" value="Sugar_tr"/>
    <property type="match status" value="1"/>
</dbReference>
<organism evidence="9 10">
    <name type="scientific">Limosilactobacillus coleohominis</name>
    <dbReference type="NCBI Taxonomy" id="181675"/>
    <lineage>
        <taxon>Bacteria</taxon>
        <taxon>Bacillati</taxon>
        <taxon>Bacillota</taxon>
        <taxon>Bacilli</taxon>
        <taxon>Lactobacillales</taxon>
        <taxon>Lactobacillaceae</taxon>
        <taxon>Limosilactobacillus</taxon>
    </lineage>
</organism>
<dbReference type="PANTHER" id="PTHR43414">
    <property type="entry name" value="MULTIDRUG RESISTANCE PROTEIN MDTG"/>
    <property type="match status" value="1"/>
</dbReference>
<keyword evidence="6 7" id="KW-0472">Membrane</keyword>
<dbReference type="SUPFAM" id="SSF103473">
    <property type="entry name" value="MFS general substrate transporter"/>
    <property type="match status" value="1"/>
</dbReference>
<evidence type="ECO:0000313" key="10">
    <source>
        <dbReference type="Proteomes" id="UP000785625"/>
    </source>
</evidence>
<evidence type="ECO:0000256" key="2">
    <source>
        <dbReference type="ARBA" id="ARBA00022448"/>
    </source>
</evidence>
<evidence type="ECO:0000256" key="6">
    <source>
        <dbReference type="ARBA" id="ARBA00023136"/>
    </source>
</evidence>
<feature type="transmembrane region" description="Helical" evidence="7">
    <location>
        <begin position="218"/>
        <end position="244"/>
    </location>
</feature>
<evidence type="ECO:0000259" key="8">
    <source>
        <dbReference type="PROSITE" id="PS50850"/>
    </source>
</evidence>
<feature type="transmembrane region" description="Helical" evidence="7">
    <location>
        <begin position="83"/>
        <end position="102"/>
    </location>
</feature>
<dbReference type="InterPro" id="IPR011701">
    <property type="entry name" value="MFS"/>
</dbReference>
<keyword evidence="4 7" id="KW-0812">Transmembrane</keyword>
<dbReference type="EMBL" id="JACJKU010000053">
    <property type="protein sequence ID" value="MBM6940983.1"/>
    <property type="molecule type" value="Genomic_DNA"/>
</dbReference>
<dbReference type="InterPro" id="IPR005828">
    <property type="entry name" value="MFS_sugar_transport-like"/>
</dbReference>
<evidence type="ECO:0000256" key="3">
    <source>
        <dbReference type="ARBA" id="ARBA00022475"/>
    </source>
</evidence>
<keyword evidence="2" id="KW-0813">Transport</keyword>
<proteinExistence type="predicted"/>
<feature type="transmembrane region" description="Helical" evidence="7">
    <location>
        <begin position="288"/>
        <end position="306"/>
    </location>
</feature>
<feature type="transmembrane region" description="Helical" evidence="7">
    <location>
        <begin position="170"/>
        <end position="190"/>
    </location>
</feature>
<dbReference type="Pfam" id="PF07690">
    <property type="entry name" value="MFS_1"/>
    <property type="match status" value="1"/>
</dbReference>
<evidence type="ECO:0000256" key="4">
    <source>
        <dbReference type="ARBA" id="ARBA00022692"/>
    </source>
</evidence>
<evidence type="ECO:0000313" key="9">
    <source>
        <dbReference type="EMBL" id="MBM6940983.1"/>
    </source>
</evidence>
<evidence type="ECO:0000256" key="7">
    <source>
        <dbReference type="SAM" id="Phobius"/>
    </source>
</evidence>
<evidence type="ECO:0000256" key="5">
    <source>
        <dbReference type="ARBA" id="ARBA00022989"/>
    </source>
</evidence>
<feature type="transmembrane region" description="Helical" evidence="7">
    <location>
        <begin position="51"/>
        <end position="71"/>
    </location>
</feature>
<dbReference type="PANTHER" id="PTHR43414:SF6">
    <property type="entry name" value="MULTIDRUG RESISTANCE PROTEIN MDTG"/>
    <property type="match status" value="1"/>
</dbReference>
<dbReference type="RefSeq" id="WP_204785261.1">
    <property type="nucleotide sequence ID" value="NZ_CALVGD010000035.1"/>
</dbReference>
<feature type="transmembrane region" description="Helical" evidence="7">
    <location>
        <begin position="256"/>
        <end position="276"/>
    </location>
</feature>
<dbReference type="InterPro" id="IPR020846">
    <property type="entry name" value="MFS_dom"/>
</dbReference>
<dbReference type="InterPro" id="IPR001958">
    <property type="entry name" value="Tet-R_TetA/multi-R_MdtG-like"/>
</dbReference>
<reference evidence="9 10" key="1">
    <citation type="journal article" date="2021" name="Sci. Rep.">
        <title>The distribution of antibiotic resistance genes in chicken gut microbiota commensals.</title>
        <authorList>
            <person name="Juricova H."/>
            <person name="Matiasovicova J."/>
            <person name="Kubasova T."/>
            <person name="Cejkova D."/>
            <person name="Rychlik I."/>
        </authorList>
    </citation>
    <scope>NUCLEOTIDE SEQUENCE [LARGE SCALE GENOMIC DNA]</scope>
    <source>
        <strain evidence="9 10">An574</strain>
    </source>
</reference>
<protein>
    <submittedName>
        <fullName evidence="9">MFS transporter</fullName>
    </submittedName>
</protein>
<feature type="transmembrane region" description="Helical" evidence="7">
    <location>
        <begin position="355"/>
        <end position="372"/>
    </location>
</feature>
<gene>
    <name evidence="9" type="ORF">H5975_05780</name>
</gene>
<dbReference type="PROSITE" id="PS50850">
    <property type="entry name" value="MFS"/>
    <property type="match status" value="1"/>
</dbReference>
<comment type="subcellular location">
    <subcellularLocation>
        <location evidence="1">Cell membrane</location>
        <topology evidence="1">Multi-pass membrane protein</topology>
    </subcellularLocation>
</comment>
<dbReference type="InterPro" id="IPR036259">
    <property type="entry name" value="MFS_trans_sf"/>
</dbReference>
<dbReference type="PRINTS" id="PR01035">
    <property type="entry name" value="TCRTETA"/>
</dbReference>
<feature type="transmembrane region" description="Helical" evidence="7">
    <location>
        <begin position="12"/>
        <end position="39"/>
    </location>
</feature>
<evidence type="ECO:0000256" key="1">
    <source>
        <dbReference type="ARBA" id="ARBA00004651"/>
    </source>
</evidence>
<name>A0ABS2GZA6_9LACO</name>
<dbReference type="Proteomes" id="UP000785625">
    <property type="component" value="Unassembled WGS sequence"/>
</dbReference>
<keyword evidence="5 7" id="KW-1133">Transmembrane helix</keyword>
<sequence length="405" mass="43859">MSKQRRPVWVRNLRVLAVGVFFAGMGFSEIMPFLSLYIATLGHYTHQQLNFYSGVVFAVMYCVSAIVSPYWGKLADKKGRKPMILRASLGMAVVIAAMGLVTNVWQLIALRMAQGVFAGFVSNSNALIATETPKEKSGQALGTMAAGVTGGNLLGPLLGGTLAEIFSYRVTFFITGAILFVIFLGCLFFVHEEGFQPVQGKQFDKASGVIHELTSPRIIFGLLVTTMIIQAANNSINPIISLFIKELMHGGKGVTFVSGVIAALPGVATMFAAPLLGRLGDRIGTQKILIMGFIISILCFVPSAFVKNPWQLGILRFIIGIADASLFPQVQTLLTKNSPSKLTGRIFSWNQSFMYIGNILGPLIGGFVAGLFDYGAVFLSTAFLVLVNMLLFIVNVYFPLKSQTK</sequence>
<accession>A0ABS2GZA6</accession>
<keyword evidence="3" id="KW-1003">Cell membrane</keyword>